<evidence type="ECO:0000313" key="3">
    <source>
        <dbReference type="EMBL" id="CAF4238980.1"/>
    </source>
</evidence>
<evidence type="ECO:0000313" key="2">
    <source>
        <dbReference type="EMBL" id="CAF1521532.1"/>
    </source>
</evidence>
<dbReference type="AlphaFoldDB" id="A0A815UMP1"/>
<protein>
    <submittedName>
        <fullName evidence="2">Uncharacterized protein</fullName>
    </submittedName>
</protein>
<feature type="compositionally biased region" description="Acidic residues" evidence="1">
    <location>
        <begin position="96"/>
        <end position="107"/>
    </location>
</feature>
<dbReference type="EMBL" id="CAJOAY010011561">
    <property type="protein sequence ID" value="CAF4238980.1"/>
    <property type="molecule type" value="Genomic_DNA"/>
</dbReference>
<sequence length="107" mass="12605">MFLLNRRNSMEISFVDYVYDQIQDLPTDDDTHRKYLNNYNEMTRHLIPAYNDSDVYLDHFVIMKHNDIVDSNPINCDTNDDDNNSIRTITISSDDSSSDNNDDDDFE</sequence>
<accession>A0A815UMP1</accession>
<dbReference type="Proteomes" id="UP000663881">
    <property type="component" value="Unassembled WGS sequence"/>
</dbReference>
<comment type="caution">
    <text evidence="2">The sequence shown here is derived from an EMBL/GenBank/DDBJ whole genome shotgun (WGS) entry which is preliminary data.</text>
</comment>
<organism evidence="2 4">
    <name type="scientific">Adineta steineri</name>
    <dbReference type="NCBI Taxonomy" id="433720"/>
    <lineage>
        <taxon>Eukaryota</taxon>
        <taxon>Metazoa</taxon>
        <taxon>Spiralia</taxon>
        <taxon>Gnathifera</taxon>
        <taxon>Rotifera</taxon>
        <taxon>Eurotatoria</taxon>
        <taxon>Bdelloidea</taxon>
        <taxon>Adinetida</taxon>
        <taxon>Adinetidae</taxon>
        <taxon>Adineta</taxon>
    </lineage>
</organism>
<evidence type="ECO:0000313" key="4">
    <source>
        <dbReference type="Proteomes" id="UP000663891"/>
    </source>
</evidence>
<feature type="region of interest" description="Disordered" evidence="1">
    <location>
        <begin position="72"/>
        <end position="107"/>
    </location>
</feature>
<reference evidence="2" key="1">
    <citation type="submission" date="2021-02" db="EMBL/GenBank/DDBJ databases">
        <authorList>
            <person name="Nowell W R."/>
        </authorList>
    </citation>
    <scope>NUCLEOTIDE SEQUENCE</scope>
</reference>
<proteinExistence type="predicted"/>
<dbReference type="EMBL" id="CAJNON010003157">
    <property type="protein sequence ID" value="CAF1521532.1"/>
    <property type="molecule type" value="Genomic_DNA"/>
</dbReference>
<gene>
    <name evidence="3" type="ORF">OKA104_LOCUS42973</name>
    <name evidence="2" type="ORF">VCS650_LOCUS43298</name>
</gene>
<evidence type="ECO:0000256" key="1">
    <source>
        <dbReference type="SAM" id="MobiDB-lite"/>
    </source>
</evidence>
<dbReference type="Proteomes" id="UP000663891">
    <property type="component" value="Unassembled WGS sequence"/>
</dbReference>
<feature type="compositionally biased region" description="Low complexity" evidence="1">
    <location>
        <begin position="85"/>
        <end position="95"/>
    </location>
</feature>
<name>A0A815UMP1_9BILA</name>